<keyword evidence="6" id="KW-1185">Reference proteome</keyword>
<dbReference type="CDD" id="cd07377">
    <property type="entry name" value="WHTH_GntR"/>
    <property type="match status" value="1"/>
</dbReference>
<name>A0A4Y3R9U2_STRCI</name>
<dbReference type="Pfam" id="PF07729">
    <property type="entry name" value="FCD"/>
    <property type="match status" value="1"/>
</dbReference>
<dbReference type="AlphaFoldDB" id="A0A4Y3R9U2"/>
<dbReference type="InterPro" id="IPR008920">
    <property type="entry name" value="TF_FadR/GntR_C"/>
</dbReference>
<evidence type="ECO:0000259" key="4">
    <source>
        <dbReference type="PROSITE" id="PS50949"/>
    </source>
</evidence>
<dbReference type="PANTHER" id="PTHR43537:SF24">
    <property type="entry name" value="GLUCONATE OPERON TRANSCRIPTIONAL REPRESSOR"/>
    <property type="match status" value="1"/>
</dbReference>
<gene>
    <name evidence="5" type="ORF">SCA03_61590</name>
</gene>
<proteinExistence type="predicted"/>
<protein>
    <submittedName>
        <fullName evidence="5">GntR family transcriptional regulator</fullName>
    </submittedName>
</protein>
<keyword evidence="1" id="KW-0805">Transcription regulation</keyword>
<keyword evidence="2" id="KW-0238">DNA-binding</keyword>
<evidence type="ECO:0000313" key="6">
    <source>
        <dbReference type="Proteomes" id="UP000319210"/>
    </source>
</evidence>
<dbReference type="PROSITE" id="PS50949">
    <property type="entry name" value="HTH_GNTR"/>
    <property type="match status" value="1"/>
</dbReference>
<sequence length="222" mass="24413">MPPSPPTAGSAPRLSRVPLHTQVRRYVLEGLLAGQWGPGDRITERGIAQELGVSQAPVREALRELETMDLVECAPNKGARVRELSLEQLREVYIVRAALERRAAELAAVRLEGEVGALAEHAEAMEAAARAGETDGQIEHAVAFHRAIVHACGVPALIRHWEWLGVEAWTRLSIRRLRPGLHENAEDHRAVVEALRRQDPYVGRLMELHVLDYAPGTAPGQG</sequence>
<dbReference type="SUPFAM" id="SSF46785">
    <property type="entry name" value="Winged helix' DNA-binding domain"/>
    <property type="match status" value="1"/>
</dbReference>
<dbReference type="PANTHER" id="PTHR43537">
    <property type="entry name" value="TRANSCRIPTIONAL REGULATOR, GNTR FAMILY"/>
    <property type="match status" value="1"/>
</dbReference>
<dbReference type="InterPro" id="IPR011711">
    <property type="entry name" value="GntR_C"/>
</dbReference>
<dbReference type="InterPro" id="IPR000524">
    <property type="entry name" value="Tscrpt_reg_HTH_GntR"/>
</dbReference>
<dbReference type="RefSeq" id="WP_086814977.1">
    <property type="nucleotide sequence ID" value="NZ_BJMM01000057.1"/>
</dbReference>
<evidence type="ECO:0000313" key="5">
    <source>
        <dbReference type="EMBL" id="GEB53608.1"/>
    </source>
</evidence>
<evidence type="ECO:0000256" key="3">
    <source>
        <dbReference type="ARBA" id="ARBA00023163"/>
    </source>
</evidence>
<dbReference type="InterPro" id="IPR036388">
    <property type="entry name" value="WH-like_DNA-bd_sf"/>
</dbReference>
<comment type="caution">
    <text evidence="5">The sequence shown here is derived from an EMBL/GenBank/DDBJ whole genome shotgun (WGS) entry which is preliminary data.</text>
</comment>
<feature type="domain" description="HTH gntR-type" evidence="4">
    <location>
        <begin position="17"/>
        <end position="84"/>
    </location>
</feature>
<dbReference type="EMBL" id="BJMM01000057">
    <property type="protein sequence ID" value="GEB53608.1"/>
    <property type="molecule type" value="Genomic_DNA"/>
</dbReference>
<dbReference type="SMART" id="SM00345">
    <property type="entry name" value="HTH_GNTR"/>
    <property type="match status" value="1"/>
</dbReference>
<dbReference type="Pfam" id="PF00392">
    <property type="entry name" value="GntR"/>
    <property type="match status" value="1"/>
</dbReference>
<dbReference type="GO" id="GO:0003700">
    <property type="term" value="F:DNA-binding transcription factor activity"/>
    <property type="evidence" value="ECO:0007669"/>
    <property type="project" value="InterPro"/>
</dbReference>
<organism evidence="5 6">
    <name type="scientific">Streptomyces cacaoi</name>
    <dbReference type="NCBI Taxonomy" id="1898"/>
    <lineage>
        <taxon>Bacteria</taxon>
        <taxon>Bacillati</taxon>
        <taxon>Actinomycetota</taxon>
        <taxon>Actinomycetes</taxon>
        <taxon>Kitasatosporales</taxon>
        <taxon>Streptomycetaceae</taxon>
        <taxon>Streptomyces</taxon>
    </lineage>
</organism>
<dbReference type="Gene3D" id="1.20.120.530">
    <property type="entry name" value="GntR ligand-binding domain-like"/>
    <property type="match status" value="1"/>
</dbReference>
<keyword evidence="3" id="KW-0804">Transcription</keyword>
<dbReference type="GO" id="GO:0003677">
    <property type="term" value="F:DNA binding"/>
    <property type="evidence" value="ECO:0007669"/>
    <property type="project" value="UniProtKB-KW"/>
</dbReference>
<dbReference type="SUPFAM" id="SSF48008">
    <property type="entry name" value="GntR ligand-binding domain-like"/>
    <property type="match status" value="1"/>
</dbReference>
<dbReference type="InterPro" id="IPR036390">
    <property type="entry name" value="WH_DNA-bd_sf"/>
</dbReference>
<evidence type="ECO:0000256" key="2">
    <source>
        <dbReference type="ARBA" id="ARBA00023125"/>
    </source>
</evidence>
<dbReference type="OrthoDB" id="3356395at2"/>
<dbReference type="Proteomes" id="UP000319210">
    <property type="component" value="Unassembled WGS sequence"/>
</dbReference>
<evidence type="ECO:0000256" key="1">
    <source>
        <dbReference type="ARBA" id="ARBA00023015"/>
    </source>
</evidence>
<dbReference type="SMART" id="SM00895">
    <property type="entry name" value="FCD"/>
    <property type="match status" value="1"/>
</dbReference>
<accession>A0A4Y3R9U2</accession>
<reference evidence="5 6" key="1">
    <citation type="submission" date="2019-06" db="EMBL/GenBank/DDBJ databases">
        <title>Whole genome shotgun sequence of Streptomyces cacaoi subsp. cacaoi NBRC 12748.</title>
        <authorList>
            <person name="Hosoyama A."/>
            <person name="Uohara A."/>
            <person name="Ohji S."/>
            <person name="Ichikawa N."/>
        </authorList>
    </citation>
    <scope>NUCLEOTIDE SEQUENCE [LARGE SCALE GENOMIC DNA]</scope>
    <source>
        <strain evidence="5 6">NBRC 12748</strain>
    </source>
</reference>
<dbReference type="Gene3D" id="1.10.10.10">
    <property type="entry name" value="Winged helix-like DNA-binding domain superfamily/Winged helix DNA-binding domain"/>
    <property type="match status" value="1"/>
</dbReference>